<feature type="region of interest" description="Disordered" evidence="1">
    <location>
        <begin position="119"/>
        <end position="151"/>
    </location>
</feature>
<dbReference type="eggNOG" id="ENOG5031X0M">
    <property type="taxonomic scope" value="Bacteria"/>
</dbReference>
<dbReference type="Proteomes" id="UP000028730">
    <property type="component" value="Unassembled WGS sequence"/>
</dbReference>
<organism evidence="3 4">
    <name type="scientific">Bifidobacterium bombi DSM 19703</name>
    <dbReference type="NCBI Taxonomy" id="1341695"/>
    <lineage>
        <taxon>Bacteria</taxon>
        <taxon>Bacillati</taxon>
        <taxon>Actinomycetota</taxon>
        <taxon>Actinomycetes</taxon>
        <taxon>Bifidobacteriales</taxon>
        <taxon>Bifidobacteriaceae</taxon>
        <taxon>Bifidobacterium</taxon>
    </lineage>
</organism>
<proteinExistence type="predicted"/>
<reference evidence="3 4" key="1">
    <citation type="journal article" date="2014" name="Appl. Environ. Microbiol.">
        <title>Genomic encyclopedia of type strains of the genus Bifidobacterium.</title>
        <authorList>
            <person name="Milani C."/>
            <person name="Lugli G.A."/>
            <person name="Duranti S."/>
            <person name="Turroni F."/>
            <person name="Bottacini F."/>
            <person name="Mangifesta M."/>
            <person name="Sanchez B."/>
            <person name="Viappiani A."/>
            <person name="Mancabelli L."/>
            <person name="Taminiau B."/>
            <person name="Delcenserie V."/>
            <person name="Barrangou R."/>
            <person name="Margolles A."/>
            <person name="van Sinderen D."/>
            <person name="Ventura M."/>
        </authorList>
    </citation>
    <scope>NUCLEOTIDE SEQUENCE [LARGE SCALE GENOMIC DNA]</scope>
    <source>
        <strain evidence="3 4">DSM 19703</strain>
    </source>
</reference>
<dbReference type="AlphaFoldDB" id="A0A080N4M7"/>
<evidence type="ECO:0000313" key="3">
    <source>
        <dbReference type="EMBL" id="KFF31540.1"/>
    </source>
</evidence>
<feature type="domain" description="4Fe-4S Wbl-type" evidence="2">
    <location>
        <begin position="16"/>
        <end position="86"/>
    </location>
</feature>
<accession>A0A080N4M7</accession>
<evidence type="ECO:0000313" key="4">
    <source>
        <dbReference type="Proteomes" id="UP000028730"/>
    </source>
</evidence>
<gene>
    <name evidence="3" type="ORF">BBOMB_0915</name>
</gene>
<feature type="compositionally biased region" description="Basic residues" evidence="1">
    <location>
        <begin position="132"/>
        <end position="142"/>
    </location>
</feature>
<evidence type="ECO:0000256" key="1">
    <source>
        <dbReference type="SAM" id="MobiDB-lite"/>
    </source>
</evidence>
<dbReference type="EMBL" id="ATLK01000001">
    <property type="protein sequence ID" value="KFF31540.1"/>
    <property type="molecule type" value="Genomic_DNA"/>
</dbReference>
<sequence length="151" mass="16889">MRVAQDVLRSDGELGWCRVVPSRLADLLWGLDDPADDDGRAGYELRRAGVRICEMCPVRNQCLALSMVKEAQGGIHGGLPLKARRQLKKQATAVGIGFDARNVAMTTIAVKHWLDDRPEEIAKARDEENTRRRERYARRAHGAARPSTRSD</sequence>
<evidence type="ECO:0000259" key="2">
    <source>
        <dbReference type="PROSITE" id="PS51674"/>
    </source>
</evidence>
<dbReference type="RefSeq" id="WP_052377452.1">
    <property type="nucleotide sequence ID" value="NZ_ATLK01000001.1"/>
</dbReference>
<dbReference type="Pfam" id="PF02467">
    <property type="entry name" value="Whib"/>
    <property type="match status" value="1"/>
</dbReference>
<dbReference type="PROSITE" id="PS51674">
    <property type="entry name" value="4FE4S_WBL"/>
    <property type="match status" value="1"/>
</dbReference>
<protein>
    <submittedName>
        <fullName evidence="3">Transcription factor WhiB family protein</fullName>
    </submittedName>
</protein>
<keyword evidence="4" id="KW-1185">Reference proteome</keyword>
<comment type="caution">
    <text evidence="3">The sequence shown here is derived from an EMBL/GenBank/DDBJ whole genome shotgun (WGS) entry which is preliminary data.</text>
</comment>
<dbReference type="OrthoDB" id="5244115at2"/>
<feature type="compositionally biased region" description="Basic and acidic residues" evidence="1">
    <location>
        <begin position="119"/>
        <end position="131"/>
    </location>
</feature>
<dbReference type="InterPro" id="IPR034768">
    <property type="entry name" value="4FE4S_WBL"/>
</dbReference>
<name>A0A080N4M7_9BIFI</name>